<evidence type="ECO:0000256" key="3">
    <source>
        <dbReference type="ARBA" id="ARBA00022989"/>
    </source>
</evidence>
<keyword evidence="7" id="KW-0436">Ligase</keyword>
<dbReference type="OrthoDB" id="789203at2"/>
<feature type="transmembrane region" description="Helical" evidence="5">
    <location>
        <begin position="184"/>
        <end position="207"/>
    </location>
</feature>
<evidence type="ECO:0000256" key="5">
    <source>
        <dbReference type="SAM" id="Phobius"/>
    </source>
</evidence>
<dbReference type="PANTHER" id="PTHR37422">
    <property type="entry name" value="TEICHURONIC ACID BIOSYNTHESIS PROTEIN TUAE"/>
    <property type="match status" value="1"/>
</dbReference>
<dbReference type="AlphaFoldDB" id="A0A6G1VP32"/>
<evidence type="ECO:0000313" key="8">
    <source>
        <dbReference type="Proteomes" id="UP000477980"/>
    </source>
</evidence>
<keyword evidence="2 5" id="KW-0812">Transmembrane</keyword>
<dbReference type="EMBL" id="VZAH01000120">
    <property type="protein sequence ID" value="MQP15257.1"/>
    <property type="molecule type" value="Genomic_DNA"/>
</dbReference>
<feature type="transmembrane region" description="Helical" evidence="5">
    <location>
        <begin position="125"/>
        <end position="144"/>
    </location>
</feature>
<dbReference type="Proteomes" id="UP000477980">
    <property type="component" value="Unassembled WGS sequence"/>
</dbReference>
<feature type="transmembrane region" description="Helical" evidence="5">
    <location>
        <begin position="219"/>
        <end position="252"/>
    </location>
</feature>
<feature type="transmembrane region" description="Helical" evidence="5">
    <location>
        <begin position="74"/>
        <end position="92"/>
    </location>
</feature>
<name>A0A6G1VP32_9BACT</name>
<reference evidence="7 8" key="1">
    <citation type="submission" date="2019-09" db="EMBL/GenBank/DDBJ databases">
        <title>Distinct polysaccharide growth profiles of human intestinal Prevotella copri isolates.</title>
        <authorList>
            <person name="Fehlner-Peach H."/>
            <person name="Magnabosco C."/>
            <person name="Raghavan V."/>
            <person name="Scher J.U."/>
            <person name="Tett A."/>
            <person name="Cox L.M."/>
            <person name="Gottsegen C."/>
            <person name="Watters A."/>
            <person name="Wiltshire- Gordon J.D."/>
            <person name="Segata N."/>
            <person name="Bonneau R."/>
            <person name="Littman D.R."/>
        </authorList>
    </citation>
    <scope>NUCLEOTIDE SEQUENCE [LARGE SCALE GENOMIC DNA]</scope>
    <source>
        <strain evidence="8">iAA917</strain>
    </source>
</reference>
<protein>
    <submittedName>
        <fullName evidence="7">O-antigen ligase family protein</fullName>
    </submittedName>
</protein>
<keyword evidence="3 5" id="KW-1133">Transmembrane helix</keyword>
<feature type="transmembrane region" description="Helical" evidence="5">
    <location>
        <begin position="39"/>
        <end position="62"/>
    </location>
</feature>
<evidence type="ECO:0000256" key="4">
    <source>
        <dbReference type="ARBA" id="ARBA00023136"/>
    </source>
</evidence>
<evidence type="ECO:0000259" key="6">
    <source>
        <dbReference type="Pfam" id="PF04932"/>
    </source>
</evidence>
<dbReference type="RefSeq" id="WP_153090842.1">
    <property type="nucleotide sequence ID" value="NZ_VZAH01000120.1"/>
</dbReference>
<feature type="transmembrane region" description="Helical" evidence="5">
    <location>
        <begin position="379"/>
        <end position="410"/>
    </location>
</feature>
<comment type="caution">
    <text evidence="7">The sequence shown here is derived from an EMBL/GenBank/DDBJ whole genome shotgun (WGS) entry which is preliminary data.</text>
</comment>
<feature type="transmembrane region" description="Helical" evidence="5">
    <location>
        <begin position="258"/>
        <end position="277"/>
    </location>
</feature>
<dbReference type="GO" id="GO:0016020">
    <property type="term" value="C:membrane"/>
    <property type="evidence" value="ECO:0007669"/>
    <property type="project" value="UniProtKB-SubCell"/>
</dbReference>
<organism evidence="7 8">
    <name type="scientific">Segatella copri</name>
    <dbReference type="NCBI Taxonomy" id="165179"/>
    <lineage>
        <taxon>Bacteria</taxon>
        <taxon>Pseudomonadati</taxon>
        <taxon>Bacteroidota</taxon>
        <taxon>Bacteroidia</taxon>
        <taxon>Bacteroidales</taxon>
        <taxon>Prevotellaceae</taxon>
        <taxon>Segatella</taxon>
    </lineage>
</organism>
<dbReference type="GO" id="GO:0016874">
    <property type="term" value="F:ligase activity"/>
    <property type="evidence" value="ECO:0007669"/>
    <property type="project" value="UniProtKB-KW"/>
</dbReference>
<accession>A0A6G1VP32</accession>
<comment type="subcellular location">
    <subcellularLocation>
        <location evidence="1">Membrane</location>
        <topology evidence="1">Multi-pass membrane protein</topology>
    </subcellularLocation>
</comment>
<feature type="domain" description="O-antigen ligase-related" evidence="6">
    <location>
        <begin position="222"/>
        <end position="357"/>
    </location>
</feature>
<evidence type="ECO:0000256" key="2">
    <source>
        <dbReference type="ARBA" id="ARBA00022692"/>
    </source>
</evidence>
<gene>
    <name evidence="7" type="ORF">F7D25_12740</name>
</gene>
<feature type="transmembrane region" description="Helical" evidence="5">
    <location>
        <begin position="98"/>
        <end position="118"/>
    </location>
</feature>
<dbReference type="Pfam" id="PF04932">
    <property type="entry name" value="Wzy_C"/>
    <property type="match status" value="1"/>
</dbReference>
<dbReference type="InterPro" id="IPR007016">
    <property type="entry name" value="O-antigen_ligase-rel_domated"/>
</dbReference>
<dbReference type="PANTHER" id="PTHR37422:SF13">
    <property type="entry name" value="LIPOPOLYSACCHARIDE BIOSYNTHESIS PROTEIN PA4999-RELATED"/>
    <property type="match status" value="1"/>
</dbReference>
<sequence>MAISFLILFLFVCYAIYRPKRAVLACFPISLIFTTVPLISFGQTNVGLNLVLYVIAIFIATISHSAQSLNSCPYFKPLLLFIICFVAIFFLGAYRSSVYPFISKIAIYSFPLFLWKVLRTKDDIHYILCVFVFVSVLIGGYTLIECLSGSNLWMEWLQSQTSANIYVDHHDDIRFGFGRCNSFFHFPIPLGDYCAIIILFFLFWQLNSKHFIFRNRGKFLVFIIVMFISLLLSNSRAPIVALLLGLFFVDIFKSKKTFAFLLLGGLLGFIFAGGYILQNLQSITGGGNENVGGSSMDMRQVQLLYCLNEFYKNPFFGAGFNRLMELQDESNRDLMGAESQAFFLLVEQGLLGILAYIYGSVKMPTMFLVYGKKYFKFAAFFTLAWIAADMISLTTGLFITFPIILLLIVLRSIQLKIL</sequence>
<dbReference type="InterPro" id="IPR051533">
    <property type="entry name" value="WaaL-like"/>
</dbReference>
<evidence type="ECO:0000256" key="1">
    <source>
        <dbReference type="ARBA" id="ARBA00004141"/>
    </source>
</evidence>
<keyword evidence="4 5" id="KW-0472">Membrane</keyword>
<evidence type="ECO:0000313" key="7">
    <source>
        <dbReference type="EMBL" id="MQP15257.1"/>
    </source>
</evidence>
<proteinExistence type="predicted"/>